<protein>
    <submittedName>
        <fullName evidence="4">Class I SAM-dependent methyltransferase</fullName>
        <ecNumber evidence="4">2.1.-.-</ecNumber>
    </submittedName>
</protein>
<dbReference type="Gene3D" id="3.40.50.150">
    <property type="entry name" value="Vaccinia Virus protein VP39"/>
    <property type="match status" value="1"/>
</dbReference>
<dbReference type="PANTHER" id="PTHR43861:SF1">
    <property type="entry name" value="TRANS-ACONITATE 2-METHYLTRANSFERASE"/>
    <property type="match status" value="1"/>
</dbReference>
<evidence type="ECO:0000259" key="3">
    <source>
        <dbReference type="Pfam" id="PF13649"/>
    </source>
</evidence>
<dbReference type="GO" id="GO:0008168">
    <property type="term" value="F:methyltransferase activity"/>
    <property type="evidence" value="ECO:0007669"/>
    <property type="project" value="UniProtKB-KW"/>
</dbReference>
<dbReference type="Pfam" id="PF13649">
    <property type="entry name" value="Methyltransf_25"/>
    <property type="match status" value="1"/>
</dbReference>
<comment type="caution">
    <text evidence="4">The sequence shown here is derived from an EMBL/GenBank/DDBJ whole genome shotgun (WGS) entry which is preliminary data.</text>
</comment>
<feature type="domain" description="Methyltransferase" evidence="3">
    <location>
        <begin position="53"/>
        <end position="147"/>
    </location>
</feature>
<dbReference type="RefSeq" id="WP_315727715.1">
    <property type="nucleotide sequence ID" value="NZ_JAVUPU010000009.1"/>
</dbReference>
<name>A0ABU3QAR1_9SPHN</name>
<accession>A0ABU3QAR1</accession>
<evidence type="ECO:0000256" key="2">
    <source>
        <dbReference type="ARBA" id="ARBA00022679"/>
    </source>
</evidence>
<dbReference type="PANTHER" id="PTHR43861">
    <property type="entry name" value="TRANS-ACONITATE 2-METHYLTRANSFERASE-RELATED"/>
    <property type="match status" value="1"/>
</dbReference>
<keyword evidence="5" id="KW-1185">Reference proteome</keyword>
<dbReference type="InterPro" id="IPR029063">
    <property type="entry name" value="SAM-dependent_MTases_sf"/>
</dbReference>
<reference evidence="4 5" key="1">
    <citation type="submission" date="2023-05" db="EMBL/GenBank/DDBJ databases">
        <authorList>
            <person name="Guo Y."/>
        </authorList>
    </citation>
    <scope>NUCLEOTIDE SEQUENCE [LARGE SCALE GENOMIC DNA]</scope>
    <source>
        <strain evidence="4 5">GR2756</strain>
    </source>
</reference>
<dbReference type="EMBL" id="JAVUPU010000009">
    <property type="protein sequence ID" value="MDT9600495.1"/>
    <property type="molecule type" value="Genomic_DNA"/>
</dbReference>
<keyword evidence="1 4" id="KW-0489">Methyltransferase</keyword>
<dbReference type="SUPFAM" id="SSF53335">
    <property type="entry name" value="S-adenosyl-L-methionine-dependent methyltransferases"/>
    <property type="match status" value="1"/>
</dbReference>
<proteinExistence type="predicted"/>
<dbReference type="EC" id="2.1.-.-" evidence="4"/>
<gene>
    <name evidence="4" type="ORF">RQX22_16160</name>
</gene>
<organism evidence="4 5">
    <name type="scientific">Sphingosinicella rhizophila</name>
    <dbReference type="NCBI Taxonomy" id="3050082"/>
    <lineage>
        <taxon>Bacteria</taxon>
        <taxon>Pseudomonadati</taxon>
        <taxon>Pseudomonadota</taxon>
        <taxon>Alphaproteobacteria</taxon>
        <taxon>Sphingomonadales</taxon>
        <taxon>Sphingosinicellaceae</taxon>
        <taxon>Sphingosinicella</taxon>
    </lineage>
</organism>
<dbReference type="Proteomes" id="UP001259572">
    <property type="component" value="Unassembled WGS sequence"/>
</dbReference>
<evidence type="ECO:0000313" key="4">
    <source>
        <dbReference type="EMBL" id="MDT9600495.1"/>
    </source>
</evidence>
<sequence>MAIEHEAVPDQATLWNGHAGHVWVEAQEMIGRLFKPIEEPLVEAIIENRGREVLDIGCGTGGTTRAMARHLGSDGHCTGVDISAPMIDAARARTREQGLSATFLLADAQRHDFGRAVFDTILSRFGVMFFDDPVQAFANLRRAAKAGALLRFVAWRDPAENPFMTTAERAAAPFLPDMPKRAPDAPGQFAFADRDRVRRLISQSGWERIEIQPADFSCSLPESELDHYFTRFGPLGILLGEADEATRNRIVAAVRPAFSPFVHGDEVRFTAACWMISARSPSIAED</sequence>
<evidence type="ECO:0000256" key="1">
    <source>
        <dbReference type="ARBA" id="ARBA00022603"/>
    </source>
</evidence>
<dbReference type="CDD" id="cd02440">
    <property type="entry name" value="AdoMet_MTases"/>
    <property type="match status" value="1"/>
</dbReference>
<keyword evidence="2 4" id="KW-0808">Transferase</keyword>
<dbReference type="GO" id="GO:0032259">
    <property type="term" value="P:methylation"/>
    <property type="evidence" value="ECO:0007669"/>
    <property type="project" value="UniProtKB-KW"/>
</dbReference>
<dbReference type="InterPro" id="IPR041698">
    <property type="entry name" value="Methyltransf_25"/>
</dbReference>
<evidence type="ECO:0000313" key="5">
    <source>
        <dbReference type="Proteomes" id="UP001259572"/>
    </source>
</evidence>